<dbReference type="Gene3D" id="3.60.140.10">
    <property type="entry name" value="CNF1/YfiH-like putative cysteine hydrolases"/>
    <property type="match status" value="1"/>
</dbReference>
<evidence type="ECO:0000256" key="2">
    <source>
        <dbReference type="ARBA" id="ARBA00001947"/>
    </source>
</evidence>
<evidence type="ECO:0000313" key="14">
    <source>
        <dbReference type="Proteomes" id="UP001589776"/>
    </source>
</evidence>
<evidence type="ECO:0000256" key="7">
    <source>
        <dbReference type="ARBA" id="ARBA00022801"/>
    </source>
</evidence>
<dbReference type="RefSeq" id="WP_377471519.1">
    <property type="nucleotide sequence ID" value="NZ_JBHLWN010000070.1"/>
</dbReference>
<comment type="catalytic activity">
    <reaction evidence="10">
        <text>adenosine + phosphate = alpha-D-ribose 1-phosphate + adenine</text>
        <dbReference type="Rhea" id="RHEA:27642"/>
        <dbReference type="ChEBI" id="CHEBI:16335"/>
        <dbReference type="ChEBI" id="CHEBI:16708"/>
        <dbReference type="ChEBI" id="CHEBI:43474"/>
        <dbReference type="ChEBI" id="CHEBI:57720"/>
        <dbReference type="EC" id="2.4.2.1"/>
    </reaction>
    <physiologicalReaction direction="left-to-right" evidence="10">
        <dbReference type="Rhea" id="RHEA:27643"/>
    </physiologicalReaction>
</comment>
<accession>A0ABV6DNE1</accession>
<comment type="catalytic activity">
    <reaction evidence="11">
        <text>S-methyl-5'-thioadenosine + phosphate = 5-(methylsulfanyl)-alpha-D-ribose 1-phosphate + adenine</text>
        <dbReference type="Rhea" id="RHEA:11852"/>
        <dbReference type="ChEBI" id="CHEBI:16708"/>
        <dbReference type="ChEBI" id="CHEBI:17509"/>
        <dbReference type="ChEBI" id="CHEBI:43474"/>
        <dbReference type="ChEBI" id="CHEBI:58533"/>
        <dbReference type="EC" id="2.4.2.28"/>
    </reaction>
    <physiologicalReaction direction="left-to-right" evidence="11">
        <dbReference type="Rhea" id="RHEA:11853"/>
    </physiologicalReaction>
</comment>
<keyword evidence="7" id="KW-0378">Hydrolase</keyword>
<keyword evidence="6" id="KW-0479">Metal-binding</keyword>
<comment type="catalytic activity">
    <reaction evidence="9">
        <text>adenosine + H2O + H(+) = inosine + NH4(+)</text>
        <dbReference type="Rhea" id="RHEA:24408"/>
        <dbReference type="ChEBI" id="CHEBI:15377"/>
        <dbReference type="ChEBI" id="CHEBI:15378"/>
        <dbReference type="ChEBI" id="CHEBI:16335"/>
        <dbReference type="ChEBI" id="CHEBI:17596"/>
        <dbReference type="ChEBI" id="CHEBI:28938"/>
        <dbReference type="EC" id="3.5.4.4"/>
    </reaction>
    <physiologicalReaction direction="left-to-right" evidence="9">
        <dbReference type="Rhea" id="RHEA:24409"/>
    </physiologicalReaction>
</comment>
<evidence type="ECO:0000256" key="8">
    <source>
        <dbReference type="ARBA" id="ARBA00022833"/>
    </source>
</evidence>
<dbReference type="InterPro" id="IPR003730">
    <property type="entry name" value="Cu_polyphenol_OxRdtase"/>
</dbReference>
<evidence type="ECO:0000256" key="12">
    <source>
        <dbReference type="RuleBase" id="RU361274"/>
    </source>
</evidence>
<evidence type="ECO:0000256" key="6">
    <source>
        <dbReference type="ARBA" id="ARBA00022723"/>
    </source>
</evidence>
<dbReference type="InterPro" id="IPR038371">
    <property type="entry name" value="Cu_polyphenol_OxRdtase_sf"/>
</dbReference>
<dbReference type="PANTHER" id="PTHR30616">
    <property type="entry name" value="UNCHARACTERIZED PROTEIN YFIH"/>
    <property type="match status" value="1"/>
</dbReference>
<evidence type="ECO:0000256" key="10">
    <source>
        <dbReference type="ARBA" id="ARBA00048968"/>
    </source>
</evidence>
<comment type="function">
    <text evidence="3">Purine nucleoside enzyme that catalyzes the phosphorolysis of adenosine and inosine nucleosides, yielding D-ribose 1-phosphate and the respective free bases, adenine and hypoxanthine. Also catalyzes the phosphorolysis of S-methyl-5'-thioadenosine into adenine and S-methyl-5-thio-alpha-D-ribose 1-phosphate. Also has adenosine deaminase activity.</text>
</comment>
<dbReference type="CDD" id="cd16833">
    <property type="entry name" value="YfiH"/>
    <property type="match status" value="1"/>
</dbReference>
<evidence type="ECO:0000256" key="1">
    <source>
        <dbReference type="ARBA" id="ARBA00000553"/>
    </source>
</evidence>
<dbReference type="InterPro" id="IPR011324">
    <property type="entry name" value="Cytotoxic_necrot_fac-like_cat"/>
</dbReference>
<dbReference type="NCBIfam" id="TIGR00726">
    <property type="entry name" value="peptidoglycan editing factor PgeF"/>
    <property type="match status" value="1"/>
</dbReference>
<evidence type="ECO:0000313" key="13">
    <source>
        <dbReference type="EMBL" id="MFC0214168.1"/>
    </source>
</evidence>
<evidence type="ECO:0000256" key="5">
    <source>
        <dbReference type="ARBA" id="ARBA00022679"/>
    </source>
</evidence>
<keyword evidence="14" id="KW-1185">Reference proteome</keyword>
<dbReference type="Proteomes" id="UP001589776">
    <property type="component" value="Unassembled WGS sequence"/>
</dbReference>
<comment type="cofactor">
    <cofactor evidence="2">
        <name>Zn(2+)</name>
        <dbReference type="ChEBI" id="CHEBI:29105"/>
    </cofactor>
</comment>
<sequence>MEPFVWKEAEGTEEPSVYVLESWTKLDPELSAGFTSRHGGVSEAPYGTLNCGLHVQDAPEHVVTNRRRLASAAGVPFETATYAEQVHGTHVAVVGDAELGAGRSDRETALPDTDALITNRVGVSLNLMYADCVPLYFYDPVRKVIGLAHAGWKGTVGNIAQATVRRMTDIYGCKPEHVRAAIGPSIGSCCYEVDEAVAAKVRPLLDTLETTEEDRARILSPGREIGKYQLGLQSLNRLLMTKAGILSVHIEVTMLCTGCSTDRFFSHRKEGGRTGRMVAWIARRPEGMNKQGERAQ</sequence>
<evidence type="ECO:0000256" key="9">
    <source>
        <dbReference type="ARBA" id="ARBA00047989"/>
    </source>
</evidence>
<evidence type="ECO:0000256" key="4">
    <source>
        <dbReference type="ARBA" id="ARBA00007353"/>
    </source>
</evidence>
<name>A0ABV6DNE1_9BACL</name>
<evidence type="ECO:0000256" key="11">
    <source>
        <dbReference type="ARBA" id="ARBA00049893"/>
    </source>
</evidence>
<gene>
    <name evidence="13" type="primary">pgeF</name>
    <name evidence="13" type="ORF">ACFFK0_17200</name>
</gene>
<dbReference type="EMBL" id="JBHLWN010000070">
    <property type="protein sequence ID" value="MFC0214168.1"/>
    <property type="molecule type" value="Genomic_DNA"/>
</dbReference>
<dbReference type="PANTHER" id="PTHR30616:SF2">
    <property type="entry name" value="PURINE NUCLEOSIDE PHOSPHORYLASE LACC1"/>
    <property type="match status" value="1"/>
</dbReference>
<keyword evidence="5" id="KW-0808">Transferase</keyword>
<dbReference type="Pfam" id="PF02578">
    <property type="entry name" value="Cu-oxidase_4"/>
    <property type="match status" value="1"/>
</dbReference>
<comment type="similarity">
    <text evidence="4 12">Belongs to the purine nucleoside phosphorylase YfiH/LACC1 family.</text>
</comment>
<protein>
    <recommendedName>
        <fullName evidence="12">Purine nucleoside phosphorylase</fullName>
    </recommendedName>
</protein>
<evidence type="ECO:0000256" key="3">
    <source>
        <dbReference type="ARBA" id="ARBA00003215"/>
    </source>
</evidence>
<proteinExistence type="inferred from homology"/>
<organism evidence="13 14">
    <name type="scientific">Paenibacillus chartarius</name>
    <dbReference type="NCBI Taxonomy" id="747481"/>
    <lineage>
        <taxon>Bacteria</taxon>
        <taxon>Bacillati</taxon>
        <taxon>Bacillota</taxon>
        <taxon>Bacilli</taxon>
        <taxon>Bacillales</taxon>
        <taxon>Paenibacillaceae</taxon>
        <taxon>Paenibacillus</taxon>
    </lineage>
</organism>
<comment type="catalytic activity">
    <reaction evidence="1">
        <text>inosine + phosphate = alpha-D-ribose 1-phosphate + hypoxanthine</text>
        <dbReference type="Rhea" id="RHEA:27646"/>
        <dbReference type="ChEBI" id="CHEBI:17368"/>
        <dbReference type="ChEBI" id="CHEBI:17596"/>
        <dbReference type="ChEBI" id="CHEBI:43474"/>
        <dbReference type="ChEBI" id="CHEBI:57720"/>
        <dbReference type="EC" id="2.4.2.1"/>
    </reaction>
    <physiologicalReaction direction="left-to-right" evidence="1">
        <dbReference type="Rhea" id="RHEA:27647"/>
    </physiologicalReaction>
</comment>
<comment type="caution">
    <text evidence="13">The sequence shown here is derived from an EMBL/GenBank/DDBJ whole genome shotgun (WGS) entry which is preliminary data.</text>
</comment>
<keyword evidence="8" id="KW-0862">Zinc</keyword>
<dbReference type="SUPFAM" id="SSF64438">
    <property type="entry name" value="CNF1/YfiH-like putative cysteine hydrolases"/>
    <property type="match status" value="1"/>
</dbReference>
<reference evidence="13 14" key="1">
    <citation type="submission" date="2024-09" db="EMBL/GenBank/DDBJ databases">
        <authorList>
            <person name="Sun Q."/>
            <person name="Mori K."/>
        </authorList>
    </citation>
    <scope>NUCLEOTIDE SEQUENCE [LARGE SCALE GENOMIC DNA]</scope>
    <source>
        <strain evidence="13 14">CCM 7759</strain>
    </source>
</reference>